<dbReference type="InterPro" id="IPR029044">
    <property type="entry name" value="Nucleotide-diphossugar_trans"/>
</dbReference>
<dbReference type="PANTHER" id="PTHR43630">
    <property type="entry name" value="POLY-BETA-1,6-N-ACETYL-D-GLUCOSAMINE SYNTHASE"/>
    <property type="match status" value="1"/>
</dbReference>
<accession>A0A6C0F384</accession>
<dbReference type="InterPro" id="IPR001173">
    <property type="entry name" value="Glyco_trans_2-like"/>
</dbReference>
<protein>
    <recommendedName>
        <fullName evidence="1">Glycosyltransferase 2-like domain-containing protein</fullName>
    </recommendedName>
</protein>
<dbReference type="EMBL" id="MN739003">
    <property type="protein sequence ID" value="QHT34640.1"/>
    <property type="molecule type" value="Genomic_DNA"/>
</dbReference>
<dbReference type="SUPFAM" id="SSF48452">
    <property type="entry name" value="TPR-like"/>
    <property type="match status" value="1"/>
</dbReference>
<proteinExistence type="predicted"/>
<feature type="domain" description="Glycosyltransferase 2-like" evidence="1">
    <location>
        <begin position="51"/>
        <end position="176"/>
    </location>
</feature>
<sequence length="429" mass="50831">MDFIIPNSLKKSMNVAQVDIMDTSVPNMTSPPKSIEKKINATANAIPTLCFITMCKNEEHCIQQTLESVYKYIDYWVVCDTGSTDKTCDIVTNFFKEKNIPGELFVDEWISFDKNKTLMFERAYQKTDYVLHLDADDYLIGDFKKELITHDDSDMFYFTYKRGFSNWKSTSLYKNSLKWAYAGVAHNIIVCLNKNNVVESNIFVNQDELYVDAEERGARKLDPNKYLNDALKLKDQFYETLYEDPYGLNSRSVFYTAQSYYDSKMFKEAYQWYNLYTKLKDTWIEEVFESQMRLGRCMIHLKYDVDRVITQFEKAIQVFPDRAEPYYALGKFLNVEPHNELAYKYLKEAKNKNVEEVLKKYRLFVDIFVYGKYVNDELSVACYWTNRGNEGFKLLNEIIDDDDSHFTEHKDRFEMNKKHFTNKYSILHL</sequence>
<dbReference type="Pfam" id="PF00535">
    <property type="entry name" value="Glycos_transf_2"/>
    <property type="match status" value="1"/>
</dbReference>
<name>A0A6C0F384_9ZZZZ</name>
<organism evidence="2">
    <name type="scientific">viral metagenome</name>
    <dbReference type="NCBI Taxonomy" id="1070528"/>
    <lineage>
        <taxon>unclassified sequences</taxon>
        <taxon>metagenomes</taxon>
        <taxon>organismal metagenomes</taxon>
    </lineage>
</organism>
<dbReference type="PANTHER" id="PTHR43630:SF2">
    <property type="entry name" value="GLYCOSYLTRANSFERASE"/>
    <property type="match status" value="1"/>
</dbReference>
<evidence type="ECO:0000259" key="1">
    <source>
        <dbReference type="Pfam" id="PF00535"/>
    </source>
</evidence>
<dbReference type="AlphaFoldDB" id="A0A6C0F384"/>
<dbReference type="InterPro" id="IPR011990">
    <property type="entry name" value="TPR-like_helical_dom_sf"/>
</dbReference>
<dbReference type="SUPFAM" id="SSF53448">
    <property type="entry name" value="Nucleotide-diphospho-sugar transferases"/>
    <property type="match status" value="1"/>
</dbReference>
<evidence type="ECO:0000313" key="2">
    <source>
        <dbReference type="EMBL" id="QHT34640.1"/>
    </source>
</evidence>
<dbReference type="Gene3D" id="1.25.40.10">
    <property type="entry name" value="Tetratricopeptide repeat domain"/>
    <property type="match status" value="1"/>
</dbReference>
<reference evidence="2" key="1">
    <citation type="journal article" date="2020" name="Nature">
        <title>Giant virus diversity and host interactions through global metagenomics.</title>
        <authorList>
            <person name="Schulz F."/>
            <person name="Roux S."/>
            <person name="Paez-Espino D."/>
            <person name="Jungbluth S."/>
            <person name="Walsh D.A."/>
            <person name="Denef V.J."/>
            <person name="McMahon K.D."/>
            <person name="Konstantinidis K.T."/>
            <person name="Eloe-Fadrosh E.A."/>
            <person name="Kyrpides N.C."/>
            <person name="Woyke T."/>
        </authorList>
    </citation>
    <scope>NUCLEOTIDE SEQUENCE</scope>
    <source>
        <strain evidence="2">GVMAG-M-3300009163-63</strain>
    </source>
</reference>
<dbReference type="Gene3D" id="3.90.550.10">
    <property type="entry name" value="Spore Coat Polysaccharide Biosynthesis Protein SpsA, Chain A"/>
    <property type="match status" value="1"/>
</dbReference>